<protein>
    <submittedName>
        <fullName evidence="2">Uncharacterized protein</fullName>
    </submittedName>
</protein>
<gene>
    <name evidence="2" type="ORF">NCTC10124_00376</name>
</gene>
<keyword evidence="1" id="KW-0472">Membrane</keyword>
<dbReference type="AlphaFoldDB" id="A0A3B0PSG8"/>
<keyword evidence="1" id="KW-0812">Transmembrane</keyword>
<sequence length="70" mass="7872">MVTIITFSNSFLEAQLFLIMASFSIIGIRAFPPPKPIKVIFKTNKKACQKLGFDKGLFCLLLSISLFIIF</sequence>
<evidence type="ECO:0000313" key="3">
    <source>
        <dbReference type="Proteomes" id="UP000259328"/>
    </source>
</evidence>
<name>A0A3B0PSG8_MYCSY</name>
<evidence type="ECO:0000256" key="1">
    <source>
        <dbReference type="SAM" id="Phobius"/>
    </source>
</evidence>
<feature type="transmembrane region" description="Helical" evidence="1">
    <location>
        <begin position="52"/>
        <end position="69"/>
    </location>
</feature>
<evidence type="ECO:0000313" key="2">
    <source>
        <dbReference type="EMBL" id="SYV92651.1"/>
    </source>
</evidence>
<proteinExistence type="predicted"/>
<dbReference type="EMBL" id="LS991953">
    <property type="protein sequence ID" value="SYV92651.1"/>
    <property type="molecule type" value="Genomic_DNA"/>
</dbReference>
<accession>A0A3B0PSG8</accession>
<dbReference type="Proteomes" id="UP000259328">
    <property type="component" value="Chromosome"/>
</dbReference>
<reference evidence="3" key="1">
    <citation type="submission" date="2018-06" db="EMBL/GenBank/DDBJ databases">
        <authorList>
            <consortium name="Pathogen Informatics"/>
        </authorList>
    </citation>
    <scope>NUCLEOTIDE SEQUENCE [LARGE SCALE GENOMIC DNA]</scope>
    <source>
        <strain evidence="3">NCTC10124</strain>
    </source>
</reference>
<keyword evidence="1" id="KW-1133">Transmembrane helix</keyword>
<organism evidence="2 3">
    <name type="scientific">Mycoplasmopsis synoviae</name>
    <name type="common">Mycoplasma synoviae</name>
    <dbReference type="NCBI Taxonomy" id="2109"/>
    <lineage>
        <taxon>Bacteria</taxon>
        <taxon>Bacillati</taxon>
        <taxon>Mycoplasmatota</taxon>
        <taxon>Mycoplasmoidales</taxon>
        <taxon>Metamycoplasmataceae</taxon>
        <taxon>Mycoplasmopsis</taxon>
    </lineage>
</organism>
<feature type="transmembrane region" description="Helical" evidence="1">
    <location>
        <begin position="12"/>
        <end position="31"/>
    </location>
</feature>